<dbReference type="PANTHER" id="PTHR43884:SF12">
    <property type="entry name" value="ISOVALERYL-COA DEHYDROGENASE, MITOCHONDRIAL-RELATED"/>
    <property type="match status" value="1"/>
</dbReference>
<dbReference type="EMBL" id="FOEP01000005">
    <property type="protein sequence ID" value="SEQ23484.1"/>
    <property type="molecule type" value="Genomic_DNA"/>
</dbReference>
<dbReference type="InterPro" id="IPR013786">
    <property type="entry name" value="AcylCoA_DH/ox_N"/>
</dbReference>
<accession>A0A1H9ECL1</accession>
<dbReference type="InterPro" id="IPR036250">
    <property type="entry name" value="AcylCo_DH-like_C"/>
</dbReference>
<comment type="similarity">
    <text evidence="2 6">Belongs to the acyl-CoA dehydrogenase family.</text>
</comment>
<dbReference type="GO" id="GO:0050660">
    <property type="term" value="F:flavin adenine dinucleotide binding"/>
    <property type="evidence" value="ECO:0007669"/>
    <property type="project" value="InterPro"/>
</dbReference>
<keyword evidence="5 6" id="KW-0560">Oxidoreductase</keyword>
<dbReference type="InterPro" id="IPR037069">
    <property type="entry name" value="AcylCoA_DH/ox_N_sf"/>
</dbReference>
<keyword evidence="4 6" id="KW-0274">FAD</keyword>
<reference evidence="10 11" key="1">
    <citation type="submission" date="2016-10" db="EMBL/GenBank/DDBJ databases">
        <authorList>
            <person name="de Groot N.N."/>
        </authorList>
    </citation>
    <scope>NUCLEOTIDE SEQUENCE [LARGE SCALE GENOMIC DNA]</scope>
    <source>
        <strain evidence="10 11">DSM 22007</strain>
    </source>
</reference>
<dbReference type="InterPro" id="IPR006091">
    <property type="entry name" value="Acyl-CoA_Oxase/DH_mid-dom"/>
</dbReference>
<dbReference type="PROSITE" id="PS00072">
    <property type="entry name" value="ACYL_COA_DH_1"/>
    <property type="match status" value="1"/>
</dbReference>
<keyword evidence="3 6" id="KW-0285">Flavoprotein</keyword>
<comment type="cofactor">
    <cofactor evidence="1 6">
        <name>FAD</name>
        <dbReference type="ChEBI" id="CHEBI:57692"/>
    </cofactor>
</comment>
<dbReference type="Pfam" id="PF02771">
    <property type="entry name" value="Acyl-CoA_dh_N"/>
    <property type="match status" value="1"/>
</dbReference>
<evidence type="ECO:0000259" key="8">
    <source>
        <dbReference type="Pfam" id="PF02770"/>
    </source>
</evidence>
<evidence type="ECO:0000259" key="7">
    <source>
        <dbReference type="Pfam" id="PF00441"/>
    </source>
</evidence>
<evidence type="ECO:0000256" key="1">
    <source>
        <dbReference type="ARBA" id="ARBA00001974"/>
    </source>
</evidence>
<feature type="domain" description="Acyl-CoA dehydrogenase/oxidase N-terminal" evidence="9">
    <location>
        <begin position="18"/>
        <end position="126"/>
    </location>
</feature>
<evidence type="ECO:0000313" key="10">
    <source>
        <dbReference type="EMBL" id="SEQ23484.1"/>
    </source>
</evidence>
<evidence type="ECO:0000256" key="5">
    <source>
        <dbReference type="ARBA" id="ARBA00023002"/>
    </source>
</evidence>
<feature type="domain" description="Acyl-CoA oxidase/dehydrogenase middle" evidence="8">
    <location>
        <begin position="131"/>
        <end position="225"/>
    </location>
</feature>
<evidence type="ECO:0000259" key="9">
    <source>
        <dbReference type="Pfam" id="PF02771"/>
    </source>
</evidence>
<dbReference type="FunFam" id="2.40.110.10:FF:000002">
    <property type="entry name" value="Acyl-CoA dehydrogenase fadE12"/>
    <property type="match status" value="1"/>
</dbReference>
<evidence type="ECO:0000256" key="3">
    <source>
        <dbReference type="ARBA" id="ARBA00022630"/>
    </source>
</evidence>
<dbReference type="PANTHER" id="PTHR43884">
    <property type="entry name" value="ACYL-COA DEHYDROGENASE"/>
    <property type="match status" value="1"/>
</dbReference>
<organism evidence="10 11">
    <name type="scientific">Thalassovita taeanensis</name>
    <dbReference type="NCBI Taxonomy" id="657014"/>
    <lineage>
        <taxon>Bacteria</taxon>
        <taxon>Pseudomonadati</taxon>
        <taxon>Pseudomonadota</taxon>
        <taxon>Alphaproteobacteria</taxon>
        <taxon>Rhodobacterales</taxon>
        <taxon>Roseobacteraceae</taxon>
        <taxon>Thalassovita</taxon>
    </lineage>
</organism>
<protein>
    <submittedName>
        <fullName evidence="10">Acyl-CoA dehydrogenase</fullName>
    </submittedName>
</protein>
<gene>
    <name evidence="10" type="ORF">SAMN04488092_1053</name>
</gene>
<evidence type="ECO:0000256" key="6">
    <source>
        <dbReference type="RuleBase" id="RU362125"/>
    </source>
</evidence>
<dbReference type="RefSeq" id="WP_090269486.1">
    <property type="nucleotide sequence ID" value="NZ_FOEP01000005.1"/>
</dbReference>
<evidence type="ECO:0000256" key="2">
    <source>
        <dbReference type="ARBA" id="ARBA00009347"/>
    </source>
</evidence>
<evidence type="ECO:0000313" key="11">
    <source>
        <dbReference type="Proteomes" id="UP000198634"/>
    </source>
</evidence>
<dbReference type="STRING" id="657014.SAMN04488092_1053"/>
<dbReference type="Gene3D" id="1.20.140.10">
    <property type="entry name" value="Butyryl-CoA Dehydrogenase, subunit A, domain 3"/>
    <property type="match status" value="1"/>
</dbReference>
<sequence length="386" mass="42126">MPTETPWAVSSFEDPQISALRQEIRACLADEIMQHGDDWEANGTIPHEVYRHFGKHGLLGLSHPTDVGGTAMGPVAAVVFAEELARTSYGGLSEAIGIHTDMSSTHISRCGTDEQRQKFVPDFVVGKTICAIAVTEPNAGSDVAAMTTTARRTKDGWVLNGTKTYATNALHGDVIIVAALTADDRPSRSVSLFIVDRDTSGLSKLPMPRKHGMLSSDMAELVFEDAILPLDRLLGEENRGFYAIMQNFQNERLVLGAMSVGMAREAMKVTLDHLKSRAIYGKTLWDLQANRHRMAMNAAKVEASAALVYRTAERHVRGEDCVRDISMIKALSGEMLQDVVRDCLQLHGGAGYLQNSAIERLGRDSRVMTIGGGATEVMLDEIAKRM</sequence>
<dbReference type="PROSITE" id="PS00073">
    <property type="entry name" value="ACYL_COA_DH_2"/>
    <property type="match status" value="1"/>
</dbReference>
<dbReference type="SUPFAM" id="SSF56645">
    <property type="entry name" value="Acyl-CoA dehydrogenase NM domain-like"/>
    <property type="match status" value="1"/>
</dbReference>
<dbReference type="Proteomes" id="UP000198634">
    <property type="component" value="Unassembled WGS sequence"/>
</dbReference>
<evidence type="ECO:0000256" key="4">
    <source>
        <dbReference type="ARBA" id="ARBA00022827"/>
    </source>
</evidence>
<dbReference type="InterPro" id="IPR009075">
    <property type="entry name" value="AcylCo_DH/oxidase_C"/>
</dbReference>
<dbReference type="Pfam" id="PF00441">
    <property type="entry name" value="Acyl-CoA_dh_1"/>
    <property type="match status" value="1"/>
</dbReference>
<dbReference type="Gene3D" id="1.10.540.10">
    <property type="entry name" value="Acyl-CoA dehydrogenase/oxidase, N-terminal domain"/>
    <property type="match status" value="1"/>
</dbReference>
<dbReference type="InterPro" id="IPR009100">
    <property type="entry name" value="AcylCoA_DH/oxidase_NM_dom_sf"/>
</dbReference>
<dbReference type="Gene3D" id="2.40.110.10">
    <property type="entry name" value="Butyryl-CoA Dehydrogenase, subunit A, domain 2"/>
    <property type="match status" value="1"/>
</dbReference>
<name>A0A1H9ECL1_9RHOB</name>
<feature type="domain" description="Acyl-CoA dehydrogenase/oxidase C-terminal" evidence="7">
    <location>
        <begin position="238"/>
        <end position="386"/>
    </location>
</feature>
<dbReference type="AlphaFoldDB" id="A0A1H9ECL1"/>
<dbReference type="PIRSF" id="PIRSF016578">
    <property type="entry name" value="HsaA"/>
    <property type="match status" value="1"/>
</dbReference>
<proteinExistence type="inferred from homology"/>
<dbReference type="GO" id="GO:0003995">
    <property type="term" value="F:acyl-CoA dehydrogenase activity"/>
    <property type="evidence" value="ECO:0007669"/>
    <property type="project" value="InterPro"/>
</dbReference>
<keyword evidence="11" id="KW-1185">Reference proteome</keyword>
<dbReference type="InterPro" id="IPR046373">
    <property type="entry name" value="Acyl-CoA_Oxase/DH_mid-dom_sf"/>
</dbReference>
<dbReference type="Pfam" id="PF02770">
    <property type="entry name" value="Acyl-CoA_dh_M"/>
    <property type="match status" value="1"/>
</dbReference>
<dbReference type="SUPFAM" id="SSF47203">
    <property type="entry name" value="Acyl-CoA dehydrogenase C-terminal domain-like"/>
    <property type="match status" value="1"/>
</dbReference>
<dbReference type="InterPro" id="IPR006089">
    <property type="entry name" value="Acyl-CoA_DH_CS"/>
</dbReference>
<dbReference type="OrthoDB" id="9775090at2"/>